<evidence type="ECO:0000313" key="2">
    <source>
        <dbReference type="EMBL" id="KAK3049233.1"/>
    </source>
</evidence>
<evidence type="ECO:0000256" key="1">
    <source>
        <dbReference type="SAM" id="SignalP"/>
    </source>
</evidence>
<comment type="caution">
    <text evidence="2">The sequence shown here is derived from an EMBL/GenBank/DDBJ whole genome shotgun (WGS) entry which is preliminary data.</text>
</comment>
<keyword evidence="1" id="KW-0732">Signal</keyword>
<dbReference type="EMBL" id="JAWDJX010000041">
    <property type="protein sequence ID" value="KAK3049233.1"/>
    <property type="molecule type" value="Genomic_DNA"/>
</dbReference>
<sequence>MKFSTMSLLALPALFLPAFAAPAPAAVDTSLAPIERRQIADAYTIVESLFTEVQQYTGAINETAAGLSLASTTHEKNAAAKSYRQNIKAITAAVKAAKKQTDQLEPASSAVVKRQTDQALADLVAGLLEEVSGALNNIVATLGLTSLLGSLNPLVTSLSGLLLSLKNVVDNLLILVKQIVDGLLTGLSIGLAGLIL</sequence>
<protein>
    <submittedName>
        <fullName evidence="2">Uncharacterized protein</fullName>
    </submittedName>
</protein>
<gene>
    <name evidence="2" type="ORF">LTR09_009411</name>
</gene>
<dbReference type="AlphaFoldDB" id="A0AAJ0D925"/>
<accession>A0AAJ0D925</accession>
<evidence type="ECO:0000313" key="3">
    <source>
        <dbReference type="Proteomes" id="UP001271007"/>
    </source>
</evidence>
<name>A0AAJ0D925_9PEZI</name>
<reference evidence="2" key="1">
    <citation type="submission" date="2023-04" db="EMBL/GenBank/DDBJ databases">
        <title>Black Yeasts Isolated from many extreme environments.</title>
        <authorList>
            <person name="Coleine C."/>
            <person name="Stajich J.E."/>
            <person name="Selbmann L."/>
        </authorList>
    </citation>
    <scope>NUCLEOTIDE SEQUENCE</scope>
    <source>
        <strain evidence="2">CCFEE 5312</strain>
    </source>
</reference>
<feature type="chain" id="PRO_5042470346" evidence="1">
    <location>
        <begin position="21"/>
        <end position="196"/>
    </location>
</feature>
<feature type="signal peptide" evidence="1">
    <location>
        <begin position="1"/>
        <end position="20"/>
    </location>
</feature>
<keyword evidence="3" id="KW-1185">Reference proteome</keyword>
<organism evidence="2 3">
    <name type="scientific">Extremus antarcticus</name>
    <dbReference type="NCBI Taxonomy" id="702011"/>
    <lineage>
        <taxon>Eukaryota</taxon>
        <taxon>Fungi</taxon>
        <taxon>Dikarya</taxon>
        <taxon>Ascomycota</taxon>
        <taxon>Pezizomycotina</taxon>
        <taxon>Dothideomycetes</taxon>
        <taxon>Dothideomycetidae</taxon>
        <taxon>Mycosphaerellales</taxon>
        <taxon>Extremaceae</taxon>
        <taxon>Extremus</taxon>
    </lineage>
</organism>
<dbReference type="Proteomes" id="UP001271007">
    <property type="component" value="Unassembled WGS sequence"/>
</dbReference>
<proteinExistence type="predicted"/>